<evidence type="ECO:0000256" key="2">
    <source>
        <dbReference type="ARBA" id="ARBA00022692"/>
    </source>
</evidence>
<feature type="transmembrane region" description="Helical" evidence="5">
    <location>
        <begin position="20"/>
        <end position="45"/>
    </location>
</feature>
<keyword evidence="4 5" id="KW-0472">Membrane</keyword>
<evidence type="ECO:0000256" key="3">
    <source>
        <dbReference type="ARBA" id="ARBA00022989"/>
    </source>
</evidence>
<comment type="subcellular location">
    <subcellularLocation>
        <location evidence="1">Membrane</location>
    </subcellularLocation>
</comment>
<evidence type="ECO:0000256" key="4">
    <source>
        <dbReference type="ARBA" id="ARBA00023136"/>
    </source>
</evidence>
<reference evidence="7" key="2">
    <citation type="journal article" date="2023" name="IMA Fungus">
        <title>Comparative genomic study of the Penicillium genus elucidates a diverse pangenome and 15 lateral gene transfer events.</title>
        <authorList>
            <person name="Petersen C."/>
            <person name="Sorensen T."/>
            <person name="Nielsen M.R."/>
            <person name="Sondergaard T.E."/>
            <person name="Sorensen J.L."/>
            <person name="Fitzpatrick D.A."/>
            <person name="Frisvad J.C."/>
            <person name="Nielsen K.L."/>
        </authorList>
    </citation>
    <scope>NUCLEOTIDE SEQUENCE</scope>
    <source>
        <strain evidence="7">IBT 21472</strain>
    </source>
</reference>
<feature type="transmembrane region" description="Helical" evidence="5">
    <location>
        <begin position="57"/>
        <end position="77"/>
    </location>
</feature>
<comment type="caution">
    <text evidence="7">The sequence shown here is derived from an EMBL/GenBank/DDBJ whole genome shotgun (WGS) entry which is preliminary data.</text>
</comment>
<dbReference type="PANTHER" id="PTHR23241:SF106">
    <property type="entry name" value="DUF4149 DOMAIN-CONTAINING PROTEIN"/>
    <property type="match status" value="1"/>
</dbReference>
<dbReference type="AlphaFoldDB" id="A0A9W9PRU1"/>
<dbReference type="OrthoDB" id="1641132at2759"/>
<proteinExistence type="predicted"/>
<dbReference type="InterPro" id="IPR053009">
    <property type="entry name" value="Xanthocillin_Biosynth-Assoc"/>
</dbReference>
<feature type="non-terminal residue" evidence="7">
    <location>
        <position position="184"/>
    </location>
</feature>
<gene>
    <name evidence="7" type="ORF">N7476_008454</name>
</gene>
<dbReference type="PANTHER" id="PTHR23241">
    <property type="entry name" value="LATE EMBRYOGENESIS ABUNDANT PLANTS LEA-RELATED"/>
    <property type="match status" value="1"/>
</dbReference>
<feature type="transmembrane region" description="Helical" evidence="5">
    <location>
        <begin position="157"/>
        <end position="177"/>
    </location>
</feature>
<feature type="domain" description="TMEM205-like" evidence="6">
    <location>
        <begin position="21"/>
        <end position="128"/>
    </location>
</feature>
<accession>A0A9W9PRU1</accession>
<evidence type="ECO:0000259" key="6">
    <source>
        <dbReference type="Pfam" id="PF13664"/>
    </source>
</evidence>
<dbReference type="InterPro" id="IPR025423">
    <property type="entry name" value="TMEM205-like"/>
</dbReference>
<keyword evidence="8" id="KW-1185">Reference proteome</keyword>
<feature type="transmembrane region" description="Helical" evidence="5">
    <location>
        <begin position="97"/>
        <end position="115"/>
    </location>
</feature>
<evidence type="ECO:0000256" key="5">
    <source>
        <dbReference type="SAM" id="Phobius"/>
    </source>
</evidence>
<keyword evidence="3 5" id="KW-1133">Transmembrane helix</keyword>
<reference evidence="7" key="1">
    <citation type="submission" date="2022-12" db="EMBL/GenBank/DDBJ databases">
        <authorList>
            <person name="Petersen C."/>
        </authorList>
    </citation>
    <scope>NUCLEOTIDE SEQUENCE</scope>
    <source>
        <strain evidence="7">IBT 21472</strain>
    </source>
</reference>
<organism evidence="7 8">
    <name type="scientific">Penicillium atrosanguineum</name>
    <dbReference type="NCBI Taxonomy" id="1132637"/>
    <lineage>
        <taxon>Eukaryota</taxon>
        <taxon>Fungi</taxon>
        <taxon>Dikarya</taxon>
        <taxon>Ascomycota</taxon>
        <taxon>Pezizomycotina</taxon>
        <taxon>Eurotiomycetes</taxon>
        <taxon>Eurotiomycetidae</taxon>
        <taxon>Eurotiales</taxon>
        <taxon>Aspergillaceae</taxon>
        <taxon>Penicillium</taxon>
    </lineage>
</organism>
<sequence length="184" mass="20370">LEPASHHTFAKMTDPRPYHVLTYGTLLGTQFYQSFVGGIVAFRALPRPQFASLQTAIFPIYFSLQTALPVAVALTASRGGQALGISGLVAPENRLNTLLPMATVALTGLINMFWLRPLTTKIMRERKHQETRDGKKSYDPAPHSKEMVSLNKRFGRVHGMSSLVNMVSLIATVWYGAVLSKRLE</sequence>
<dbReference type="Proteomes" id="UP001147746">
    <property type="component" value="Unassembled WGS sequence"/>
</dbReference>
<keyword evidence="2 5" id="KW-0812">Transmembrane</keyword>
<dbReference type="Pfam" id="PF13664">
    <property type="entry name" value="DUF4149"/>
    <property type="match status" value="1"/>
</dbReference>
<protein>
    <recommendedName>
        <fullName evidence="6">TMEM205-like domain-containing protein</fullName>
    </recommendedName>
</protein>
<evidence type="ECO:0000256" key="1">
    <source>
        <dbReference type="ARBA" id="ARBA00004370"/>
    </source>
</evidence>
<dbReference type="EMBL" id="JAPZBO010000008">
    <property type="protein sequence ID" value="KAJ5307798.1"/>
    <property type="molecule type" value="Genomic_DNA"/>
</dbReference>
<name>A0A9W9PRU1_9EURO</name>
<evidence type="ECO:0000313" key="8">
    <source>
        <dbReference type="Proteomes" id="UP001147746"/>
    </source>
</evidence>
<evidence type="ECO:0000313" key="7">
    <source>
        <dbReference type="EMBL" id="KAJ5307798.1"/>
    </source>
</evidence>
<dbReference type="GO" id="GO:0016020">
    <property type="term" value="C:membrane"/>
    <property type="evidence" value="ECO:0007669"/>
    <property type="project" value="UniProtKB-SubCell"/>
</dbReference>